<evidence type="ECO:0000259" key="1">
    <source>
        <dbReference type="Pfam" id="PF13240"/>
    </source>
</evidence>
<proteinExistence type="predicted"/>
<evidence type="ECO:0000313" key="2">
    <source>
        <dbReference type="EMBL" id="MTV48851.1"/>
    </source>
</evidence>
<dbReference type="AlphaFoldDB" id="A0A6I3SIY5"/>
<name>A0A6I3SIY5_HELMO</name>
<gene>
    <name evidence="2" type="ORF">GJ688_07630</name>
</gene>
<accession>A0A6I3SIY5</accession>
<organism evidence="2 3">
    <name type="scientific">Heliobacterium mobile</name>
    <name type="common">Heliobacillus mobilis</name>
    <dbReference type="NCBI Taxonomy" id="28064"/>
    <lineage>
        <taxon>Bacteria</taxon>
        <taxon>Bacillati</taxon>
        <taxon>Bacillota</taxon>
        <taxon>Clostridia</taxon>
        <taxon>Eubacteriales</taxon>
        <taxon>Heliobacteriaceae</taxon>
        <taxon>Heliobacterium</taxon>
    </lineage>
</organism>
<dbReference type="RefSeq" id="WP_155475949.1">
    <property type="nucleotide sequence ID" value="NZ_WNKU01000006.1"/>
</dbReference>
<evidence type="ECO:0000313" key="3">
    <source>
        <dbReference type="Proteomes" id="UP000430670"/>
    </source>
</evidence>
<dbReference type="InterPro" id="IPR026870">
    <property type="entry name" value="Zinc_ribbon_dom"/>
</dbReference>
<dbReference type="Proteomes" id="UP000430670">
    <property type="component" value="Unassembled WGS sequence"/>
</dbReference>
<reference evidence="2 3" key="1">
    <citation type="submission" date="2019-11" db="EMBL/GenBank/DDBJ databases">
        <title>Whole-genome sequence of a the green, strictly anaerobic photosynthetic bacterium Heliobacillus mobilis DSM 6151.</title>
        <authorList>
            <person name="Kyndt J.A."/>
            <person name="Meyer T.E."/>
        </authorList>
    </citation>
    <scope>NUCLEOTIDE SEQUENCE [LARGE SCALE GENOMIC DNA]</scope>
    <source>
        <strain evidence="2 3">DSM 6151</strain>
    </source>
</reference>
<protein>
    <submittedName>
        <fullName evidence="2">Zinc-ribbon domain-containing protein</fullName>
    </submittedName>
</protein>
<comment type="caution">
    <text evidence="2">The sequence shown here is derived from an EMBL/GenBank/DDBJ whole genome shotgun (WGS) entry which is preliminary data.</text>
</comment>
<keyword evidence="3" id="KW-1185">Reference proteome</keyword>
<dbReference type="OrthoDB" id="5186201at2"/>
<sequence length="170" mass="18409">MGLYETTKIVPVSLSDLTPVANDVLDYFRAQEYDVNGEGTPTRGWHISISKGGIFKAVLGMKTALNIEIEPTRTGTSLKAGIGIFGMQAIPTVIALFVAWPVLLTQIWGLVKNADLDEEAINCAEKSLLSQATHHSASKAQVDPSQTFCTNCGHRLQSGDKFCPQCGTRR</sequence>
<feature type="domain" description="Zinc-ribbon" evidence="1">
    <location>
        <begin position="148"/>
        <end position="168"/>
    </location>
</feature>
<dbReference type="EMBL" id="WNKU01000006">
    <property type="protein sequence ID" value="MTV48851.1"/>
    <property type="molecule type" value="Genomic_DNA"/>
</dbReference>
<dbReference type="Pfam" id="PF13240">
    <property type="entry name" value="Zn_Ribbon_1"/>
    <property type="match status" value="1"/>
</dbReference>